<organism evidence="1 2">
    <name type="scientific">Zarea fungicola</name>
    <dbReference type="NCBI Taxonomy" id="93591"/>
    <lineage>
        <taxon>Eukaryota</taxon>
        <taxon>Fungi</taxon>
        <taxon>Dikarya</taxon>
        <taxon>Ascomycota</taxon>
        <taxon>Pezizomycotina</taxon>
        <taxon>Sordariomycetes</taxon>
        <taxon>Hypocreomycetidae</taxon>
        <taxon>Hypocreales</taxon>
        <taxon>Cordycipitaceae</taxon>
        <taxon>Zarea</taxon>
    </lineage>
</organism>
<sequence>MRVAVIGGGPSGLVTLKYLCQAQQSLVCEPVEALLFEHQKHVGGTFFARVYEEAELVSSKQLTCFSDFRANSDKDFLSAPDLWPHIKLNTRVVSVRRGGSRRHVVTYQSEGHLLRWDCDAVAVCSGLHVEPNIPEIGGIENMKSVIHSSKFKARRQFNGCKTVMVVGCGETGADVAYLAATHPDVDRVVLCHRDGVHFAPKRNPGPVVLPVLGRKPDITEPGIPIDVSRANLFDTSYVHPILRRNDTILWEYYNIYIKVLLWLCSGTTAGMDQWVGEISPERHHPSKIFFNKSMKVCPYISQPYRPQLPGPRLWLYALRSALVQMPMPDTEGRCVHLAPWPKQFHQSGLVEFVDNGRIEYRRMRDQHIRPDVVVLCTGYRQEFPFLVGQSDPPYPKPATDNVRQIWNKSEPSIGFIGFVRPSLGAIPPLAEMQAQLWITHLLARHKIPRPLRQEDEPHYKLRSVPGARVKYGVDHESYIYQLALDMDAAPGLVDVISHGSLKLLLIWALGANFNTKFRLRGPWKWEGAVTLLVSDEFWATIRRRPIIFGRSFRHIYSANFYLWANKSTLPFIRLDFSSILMSRRGGFGDELRVSE</sequence>
<evidence type="ECO:0000313" key="2">
    <source>
        <dbReference type="Proteomes" id="UP001143910"/>
    </source>
</evidence>
<reference evidence="1" key="1">
    <citation type="submission" date="2022-08" db="EMBL/GenBank/DDBJ databases">
        <title>Genome Sequence of Lecanicillium fungicola.</title>
        <authorList>
            <person name="Buettner E."/>
        </authorList>
    </citation>
    <scope>NUCLEOTIDE SEQUENCE</scope>
    <source>
        <strain evidence="1">Babe33</strain>
    </source>
</reference>
<dbReference type="Proteomes" id="UP001143910">
    <property type="component" value="Unassembled WGS sequence"/>
</dbReference>
<dbReference type="EMBL" id="JANJQO010001385">
    <property type="protein sequence ID" value="KAJ2971208.1"/>
    <property type="molecule type" value="Genomic_DNA"/>
</dbReference>
<protein>
    <submittedName>
        <fullName evidence="1">Uncharacterized protein</fullName>
    </submittedName>
</protein>
<gene>
    <name evidence="1" type="ORF">NQ176_g7809</name>
</gene>
<proteinExistence type="predicted"/>
<keyword evidence="2" id="KW-1185">Reference proteome</keyword>
<accession>A0ACC1MYF9</accession>
<name>A0ACC1MYF9_9HYPO</name>
<evidence type="ECO:0000313" key="1">
    <source>
        <dbReference type="EMBL" id="KAJ2971208.1"/>
    </source>
</evidence>
<comment type="caution">
    <text evidence="1">The sequence shown here is derived from an EMBL/GenBank/DDBJ whole genome shotgun (WGS) entry which is preliminary data.</text>
</comment>